<gene>
    <name evidence="1" type="ORF">ACFOWA_00495</name>
</gene>
<name>A0ABV8P6I7_9SPHI</name>
<comment type="caution">
    <text evidence="1">The sequence shown here is derived from an EMBL/GenBank/DDBJ whole genome shotgun (WGS) entry which is preliminary data.</text>
</comment>
<evidence type="ECO:0000313" key="1">
    <source>
        <dbReference type="EMBL" id="MFC4209636.1"/>
    </source>
</evidence>
<proteinExistence type="predicted"/>
<keyword evidence="2" id="KW-1185">Reference proteome</keyword>
<protein>
    <recommendedName>
        <fullName evidence="3">Lipoprotein</fullName>
    </recommendedName>
</protein>
<dbReference type="Proteomes" id="UP001595789">
    <property type="component" value="Unassembled WGS sequence"/>
</dbReference>
<organism evidence="1 2">
    <name type="scientific">Pedobacter lithocola</name>
    <dbReference type="NCBI Taxonomy" id="1908239"/>
    <lineage>
        <taxon>Bacteria</taxon>
        <taxon>Pseudomonadati</taxon>
        <taxon>Bacteroidota</taxon>
        <taxon>Sphingobacteriia</taxon>
        <taxon>Sphingobacteriales</taxon>
        <taxon>Sphingobacteriaceae</taxon>
        <taxon>Pedobacter</taxon>
    </lineage>
</organism>
<evidence type="ECO:0008006" key="3">
    <source>
        <dbReference type="Google" id="ProtNLM"/>
    </source>
</evidence>
<sequence length="134" mass="15423">MNIFKKISVPLFIVIIFTIISCKKDNFFSKSKERDEMELKLLMSDIQKMSDQISCDNAADWRIVPIGSKACGGYSSFIAYSSKIDTLLFLQKVEQYTKKEQAFNEKWKLYSDCALVLAPKRVECVDGKPKLVYQ</sequence>
<accession>A0ABV8P6I7</accession>
<evidence type="ECO:0000313" key="2">
    <source>
        <dbReference type="Proteomes" id="UP001595789"/>
    </source>
</evidence>
<dbReference type="RefSeq" id="WP_378980772.1">
    <property type="nucleotide sequence ID" value="NZ_JBHSBW010000001.1"/>
</dbReference>
<reference evidence="2" key="1">
    <citation type="journal article" date="2019" name="Int. J. Syst. Evol. Microbiol.">
        <title>The Global Catalogue of Microorganisms (GCM) 10K type strain sequencing project: providing services to taxonomists for standard genome sequencing and annotation.</title>
        <authorList>
            <consortium name="The Broad Institute Genomics Platform"/>
            <consortium name="The Broad Institute Genome Sequencing Center for Infectious Disease"/>
            <person name="Wu L."/>
            <person name="Ma J."/>
        </authorList>
    </citation>
    <scope>NUCLEOTIDE SEQUENCE [LARGE SCALE GENOMIC DNA]</scope>
    <source>
        <strain evidence="2">CCM 8691</strain>
    </source>
</reference>
<dbReference type="PROSITE" id="PS51257">
    <property type="entry name" value="PROKAR_LIPOPROTEIN"/>
    <property type="match status" value="1"/>
</dbReference>
<dbReference type="EMBL" id="JBHSBW010000001">
    <property type="protein sequence ID" value="MFC4209636.1"/>
    <property type="molecule type" value="Genomic_DNA"/>
</dbReference>